<reference evidence="2 3" key="1">
    <citation type="journal article" date="2017" name="BMC Genomics">
        <title>Comparative genomic and phylogenomic analyses of the Bifidobacteriaceae family.</title>
        <authorList>
            <person name="Lugli G.A."/>
            <person name="Milani C."/>
            <person name="Turroni F."/>
            <person name="Duranti S."/>
            <person name="Mancabelli L."/>
            <person name="Mangifesta M."/>
            <person name="Ferrario C."/>
            <person name="Modesto M."/>
            <person name="Mattarelli P."/>
            <person name="Jiri K."/>
            <person name="van Sinderen D."/>
            <person name="Ventura M."/>
        </authorList>
    </citation>
    <scope>NUCLEOTIDE SEQUENCE [LARGE SCALE GENOMIC DNA]</scope>
    <source>
        <strain evidence="2 3">DSM 100216</strain>
    </source>
</reference>
<feature type="transmembrane region" description="Helical" evidence="1">
    <location>
        <begin position="97"/>
        <end position="117"/>
    </location>
</feature>
<gene>
    <name evidence="2" type="ORF">BEUL_1083</name>
</gene>
<evidence type="ECO:0000256" key="1">
    <source>
        <dbReference type="SAM" id="Phobius"/>
    </source>
</evidence>
<protein>
    <recommendedName>
        <fullName evidence="4">DUF1129 domain-containing protein</fullName>
    </recommendedName>
</protein>
<feature type="transmembrane region" description="Helical" evidence="1">
    <location>
        <begin position="195"/>
        <end position="219"/>
    </location>
</feature>
<evidence type="ECO:0008006" key="4">
    <source>
        <dbReference type="Google" id="ProtNLM"/>
    </source>
</evidence>
<comment type="caution">
    <text evidence="2">The sequence shown here is derived from an EMBL/GenBank/DDBJ whole genome shotgun (WGS) entry which is preliminary data.</text>
</comment>
<keyword evidence="1" id="KW-0472">Membrane</keyword>
<organism evidence="2 3">
    <name type="scientific">Bifidobacterium eulemuris</name>
    <dbReference type="NCBI Taxonomy" id="1765219"/>
    <lineage>
        <taxon>Bacteria</taxon>
        <taxon>Bacillati</taxon>
        <taxon>Actinomycetota</taxon>
        <taxon>Actinomycetes</taxon>
        <taxon>Bifidobacteriales</taxon>
        <taxon>Bifidobacteriaceae</taxon>
        <taxon>Bifidobacterium</taxon>
    </lineage>
</organism>
<dbReference type="Gene3D" id="1.10.1900.10">
    <property type="entry name" value="c-terminal domain of poly(a) binding protein"/>
    <property type="match status" value="1"/>
</dbReference>
<evidence type="ECO:0000313" key="2">
    <source>
        <dbReference type="EMBL" id="OZG68072.1"/>
    </source>
</evidence>
<keyword evidence="1" id="KW-1133">Transmembrane helix</keyword>
<dbReference type="AlphaFoldDB" id="A0A261G9H5"/>
<accession>A0A261G9H5</accession>
<dbReference type="SUPFAM" id="SSF158560">
    <property type="entry name" value="BH3980-like"/>
    <property type="match status" value="1"/>
</dbReference>
<dbReference type="EMBL" id="MWWZ01000006">
    <property type="protein sequence ID" value="OZG68072.1"/>
    <property type="molecule type" value="Genomic_DNA"/>
</dbReference>
<keyword evidence="1" id="KW-0812">Transmembrane</keyword>
<evidence type="ECO:0000313" key="3">
    <source>
        <dbReference type="Proteomes" id="UP000216057"/>
    </source>
</evidence>
<feature type="transmembrane region" description="Helical" evidence="1">
    <location>
        <begin position="170"/>
        <end position="189"/>
    </location>
</feature>
<proteinExistence type="predicted"/>
<name>A0A261G9H5_9BIFI</name>
<feature type="transmembrane region" description="Helical" evidence="1">
    <location>
        <begin position="129"/>
        <end position="149"/>
    </location>
</feature>
<sequence length="221" mass="24935">MSRSSRRLRRANNELVRQVGPIDWDALTNITWYLRSSKLTNMQQELVRRDIITMVIDGERRGQTAKNVLGEDYQAFCDEIIAAVPHASLKRRFLGHLGVLFAVLAFECGCLLLAGLIRGGVDSTLPMLVFSLGTIIQYAIFITLVIVLVRQLTRHVFDMFGRGRWSRRKIVTWVGYGVGLMIASGFSLFFREPVIRIHVLIGVIIFVGVVVIALAIDFLED</sequence>
<dbReference type="Proteomes" id="UP000216057">
    <property type="component" value="Unassembled WGS sequence"/>
</dbReference>